<comment type="caution">
    <text evidence="1">The sequence shown here is derived from an EMBL/GenBank/DDBJ whole genome shotgun (WGS) entry which is preliminary data.</text>
</comment>
<dbReference type="Proteomes" id="UP000265520">
    <property type="component" value="Unassembled WGS sequence"/>
</dbReference>
<dbReference type="AlphaFoldDB" id="A0A392SVN1"/>
<evidence type="ECO:0000313" key="2">
    <source>
        <dbReference type="Proteomes" id="UP000265520"/>
    </source>
</evidence>
<reference evidence="1 2" key="1">
    <citation type="journal article" date="2018" name="Front. Plant Sci.">
        <title>Red Clover (Trifolium pratense) and Zigzag Clover (T. medium) - A Picture of Genomic Similarities and Differences.</title>
        <authorList>
            <person name="Dluhosova J."/>
            <person name="Istvanek J."/>
            <person name="Nedelnik J."/>
            <person name="Repkova J."/>
        </authorList>
    </citation>
    <scope>NUCLEOTIDE SEQUENCE [LARGE SCALE GENOMIC DNA]</scope>
    <source>
        <strain evidence="2">cv. 10/8</strain>
        <tissue evidence="1">Leaf</tissue>
    </source>
</reference>
<protein>
    <submittedName>
        <fullName evidence="1">Uncharacterized protein</fullName>
    </submittedName>
</protein>
<feature type="non-terminal residue" evidence="1">
    <location>
        <position position="41"/>
    </location>
</feature>
<name>A0A392SVN1_9FABA</name>
<accession>A0A392SVN1</accession>
<proteinExistence type="predicted"/>
<dbReference type="EMBL" id="LXQA010451601">
    <property type="protein sequence ID" value="MCI52709.1"/>
    <property type="molecule type" value="Genomic_DNA"/>
</dbReference>
<organism evidence="1 2">
    <name type="scientific">Trifolium medium</name>
    <dbReference type="NCBI Taxonomy" id="97028"/>
    <lineage>
        <taxon>Eukaryota</taxon>
        <taxon>Viridiplantae</taxon>
        <taxon>Streptophyta</taxon>
        <taxon>Embryophyta</taxon>
        <taxon>Tracheophyta</taxon>
        <taxon>Spermatophyta</taxon>
        <taxon>Magnoliopsida</taxon>
        <taxon>eudicotyledons</taxon>
        <taxon>Gunneridae</taxon>
        <taxon>Pentapetalae</taxon>
        <taxon>rosids</taxon>
        <taxon>fabids</taxon>
        <taxon>Fabales</taxon>
        <taxon>Fabaceae</taxon>
        <taxon>Papilionoideae</taxon>
        <taxon>50 kb inversion clade</taxon>
        <taxon>NPAAA clade</taxon>
        <taxon>Hologalegina</taxon>
        <taxon>IRL clade</taxon>
        <taxon>Trifolieae</taxon>
        <taxon>Trifolium</taxon>
    </lineage>
</organism>
<keyword evidence="2" id="KW-1185">Reference proteome</keyword>
<evidence type="ECO:0000313" key="1">
    <source>
        <dbReference type="EMBL" id="MCI52709.1"/>
    </source>
</evidence>
<sequence length="41" mass="4225">MAFKVATIFGCRRDAEESAPDGSADPAEVEDGVDVVDVVVG</sequence>